<feature type="domain" description="YCII-related" evidence="2">
    <location>
        <begin position="1"/>
        <end position="115"/>
    </location>
</feature>
<dbReference type="AlphaFoldDB" id="A0AA37Q6D8"/>
<proteinExistence type="inferred from homology"/>
<organism evidence="3 4">
    <name type="scientific">Roseisolibacter agri</name>
    <dbReference type="NCBI Taxonomy" id="2014610"/>
    <lineage>
        <taxon>Bacteria</taxon>
        <taxon>Pseudomonadati</taxon>
        <taxon>Gemmatimonadota</taxon>
        <taxon>Gemmatimonadia</taxon>
        <taxon>Gemmatimonadales</taxon>
        <taxon>Gemmatimonadaceae</taxon>
        <taxon>Roseisolibacter</taxon>
    </lineage>
</organism>
<keyword evidence="4" id="KW-1185">Reference proteome</keyword>
<evidence type="ECO:0000313" key="4">
    <source>
        <dbReference type="Proteomes" id="UP001161325"/>
    </source>
</evidence>
<sequence length="117" mass="12928">MRYLCLIFLDEQTMRALPPDEMHALNVGHLRLNDELRASGHLVEAEALEPAATAVTVRPRRERVVVTDGPFTESKELVAGFYLIEAADLDEAIAIAARFPGAQHGAVEIRRVMPLPV</sequence>
<reference evidence="3" key="1">
    <citation type="submission" date="2022-08" db="EMBL/GenBank/DDBJ databases">
        <title>Draft genome sequencing of Roseisolibacter agri AW1220.</title>
        <authorList>
            <person name="Tobiishi Y."/>
            <person name="Tonouchi A."/>
        </authorList>
    </citation>
    <scope>NUCLEOTIDE SEQUENCE</scope>
    <source>
        <strain evidence="3">AW1220</strain>
    </source>
</reference>
<dbReference type="PANTHER" id="PTHR35174:SF3">
    <property type="entry name" value="BLL7171 PROTEIN"/>
    <property type="match status" value="1"/>
</dbReference>
<name>A0AA37Q6D8_9BACT</name>
<dbReference type="PANTHER" id="PTHR35174">
    <property type="entry name" value="BLL7171 PROTEIN-RELATED"/>
    <property type="match status" value="1"/>
</dbReference>
<protein>
    <recommendedName>
        <fullName evidence="2">YCII-related domain-containing protein</fullName>
    </recommendedName>
</protein>
<comment type="caution">
    <text evidence="3">The sequence shown here is derived from an EMBL/GenBank/DDBJ whole genome shotgun (WGS) entry which is preliminary data.</text>
</comment>
<dbReference type="EMBL" id="BRXS01000001">
    <property type="protein sequence ID" value="GLC23836.1"/>
    <property type="molecule type" value="Genomic_DNA"/>
</dbReference>
<dbReference type="Gene3D" id="3.30.70.1060">
    <property type="entry name" value="Dimeric alpha+beta barrel"/>
    <property type="match status" value="1"/>
</dbReference>
<comment type="similarity">
    <text evidence="1">Belongs to the YciI family.</text>
</comment>
<dbReference type="Pfam" id="PF03795">
    <property type="entry name" value="YCII"/>
    <property type="match status" value="1"/>
</dbReference>
<dbReference type="InterPro" id="IPR011008">
    <property type="entry name" value="Dimeric_a/b-barrel"/>
</dbReference>
<evidence type="ECO:0000259" key="2">
    <source>
        <dbReference type="Pfam" id="PF03795"/>
    </source>
</evidence>
<gene>
    <name evidence="3" type="ORF">rosag_03490</name>
</gene>
<dbReference type="Proteomes" id="UP001161325">
    <property type="component" value="Unassembled WGS sequence"/>
</dbReference>
<dbReference type="SUPFAM" id="SSF54909">
    <property type="entry name" value="Dimeric alpha+beta barrel"/>
    <property type="match status" value="1"/>
</dbReference>
<evidence type="ECO:0000313" key="3">
    <source>
        <dbReference type="EMBL" id="GLC23836.1"/>
    </source>
</evidence>
<evidence type="ECO:0000256" key="1">
    <source>
        <dbReference type="ARBA" id="ARBA00007689"/>
    </source>
</evidence>
<dbReference type="RefSeq" id="WP_284348280.1">
    <property type="nucleotide sequence ID" value="NZ_BRXS01000001.1"/>
</dbReference>
<accession>A0AA37Q6D8</accession>
<dbReference type="InterPro" id="IPR005545">
    <property type="entry name" value="YCII"/>
</dbReference>